<dbReference type="Proteomes" id="UP000828390">
    <property type="component" value="Unassembled WGS sequence"/>
</dbReference>
<accession>A0A9D4QQU4</accession>
<evidence type="ECO:0000313" key="3">
    <source>
        <dbReference type="Proteomes" id="UP000828390"/>
    </source>
</evidence>
<name>A0A9D4QQU4_DREPO</name>
<feature type="region of interest" description="Disordered" evidence="1">
    <location>
        <begin position="1"/>
        <end position="24"/>
    </location>
</feature>
<evidence type="ECO:0000313" key="2">
    <source>
        <dbReference type="EMBL" id="KAH3839999.1"/>
    </source>
</evidence>
<keyword evidence="3" id="KW-1185">Reference proteome</keyword>
<protein>
    <submittedName>
        <fullName evidence="2">Uncharacterized protein</fullName>
    </submittedName>
</protein>
<evidence type="ECO:0000256" key="1">
    <source>
        <dbReference type="SAM" id="MobiDB-lite"/>
    </source>
</evidence>
<dbReference type="AlphaFoldDB" id="A0A9D4QQU4"/>
<reference evidence="2" key="1">
    <citation type="journal article" date="2019" name="bioRxiv">
        <title>The Genome of the Zebra Mussel, Dreissena polymorpha: A Resource for Invasive Species Research.</title>
        <authorList>
            <person name="McCartney M.A."/>
            <person name="Auch B."/>
            <person name="Kono T."/>
            <person name="Mallez S."/>
            <person name="Zhang Y."/>
            <person name="Obille A."/>
            <person name="Becker A."/>
            <person name="Abrahante J.E."/>
            <person name="Garbe J."/>
            <person name="Badalamenti J.P."/>
            <person name="Herman A."/>
            <person name="Mangelson H."/>
            <person name="Liachko I."/>
            <person name="Sullivan S."/>
            <person name="Sone E.D."/>
            <person name="Koren S."/>
            <person name="Silverstein K.A.T."/>
            <person name="Beckman K.B."/>
            <person name="Gohl D.M."/>
        </authorList>
    </citation>
    <scope>NUCLEOTIDE SEQUENCE</scope>
    <source>
        <strain evidence="2">Duluth1</strain>
        <tissue evidence="2">Whole animal</tissue>
    </source>
</reference>
<dbReference type="EMBL" id="JAIWYP010000004">
    <property type="protein sequence ID" value="KAH3839999.1"/>
    <property type="molecule type" value="Genomic_DNA"/>
</dbReference>
<feature type="compositionally biased region" description="Basic and acidic residues" evidence="1">
    <location>
        <begin position="1"/>
        <end position="21"/>
    </location>
</feature>
<proteinExistence type="predicted"/>
<gene>
    <name evidence="2" type="ORF">DPMN_113440</name>
</gene>
<comment type="caution">
    <text evidence="2">The sequence shown here is derived from an EMBL/GenBank/DDBJ whole genome shotgun (WGS) entry which is preliminary data.</text>
</comment>
<organism evidence="2 3">
    <name type="scientific">Dreissena polymorpha</name>
    <name type="common">Zebra mussel</name>
    <name type="synonym">Mytilus polymorpha</name>
    <dbReference type="NCBI Taxonomy" id="45954"/>
    <lineage>
        <taxon>Eukaryota</taxon>
        <taxon>Metazoa</taxon>
        <taxon>Spiralia</taxon>
        <taxon>Lophotrochozoa</taxon>
        <taxon>Mollusca</taxon>
        <taxon>Bivalvia</taxon>
        <taxon>Autobranchia</taxon>
        <taxon>Heteroconchia</taxon>
        <taxon>Euheterodonta</taxon>
        <taxon>Imparidentia</taxon>
        <taxon>Neoheterodontei</taxon>
        <taxon>Myida</taxon>
        <taxon>Dreissenoidea</taxon>
        <taxon>Dreissenidae</taxon>
        <taxon>Dreissena</taxon>
    </lineage>
</organism>
<reference evidence="2" key="2">
    <citation type="submission" date="2020-11" db="EMBL/GenBank/DDBJ databases">
        <authorList>
            <person name="McCartney M.A."/>
            <person name="Auch B."/>
            <person name="Kono T."/>
            <person name="Mallez S."/>
            <person name="Becker A."/>
            <person name="Gohl D.M."/>
            <person name="Silverstein K.A.T."/>
            <person name="Koren S."/>
            <person name="Bechman K.B."/>
            <person name="Herman A."/>
            <person name="Abrahante J.E."/>
            <person name="Garbe J."/>
        </authorList>
    </citation>
    <scope>NUCLEOTIDE SEQUENCE</scope>
    <source>
        <strain evidence="2">Duluth1</strain>
        <tissue evidence="2">Whole animal</tissue>
    </source>
</reference>
<sequence length="68" mass="7900">MTNNCFRDKGIHRPKPFRPDVGRVPQQQINLDQNPQSITVGSRYEAVAERQQQPHLVEFHKQQSAFTV</sequence>